<dbReference type="PANTHER" id="PTHR12411">
    <property type="entry name" value="CYSTEINE PROTEASE FAMILY C1-RELATED"/>
    <property type="match status" value="1"/>
</dbReference>
<dbReference type="InterPro" id="IPR000668">
    <property type="entry name" value="Peptidase_C1A_C"/>
</dbReference>
<accession>A0A6C0I8M6</accession>
<protein>
    <recommendedName>
        <fullName evidence="2">Peptidase C1A papain C-terminal domain-containing protein</fullName>
    </recommendedName>
</protein>
<dbReference type="InterPro" id="IPR038765">
    <property type="entry name" value="Papain-like_cys_pep_sf"/>
</dbReference>
<proteinExistence type="inferred from homology"/>
<dbReference type="SUPFAM" id="SSF54001">
    <property type="entry name" value="Cysteine proteinases"/>
    <property type="match status" value="1"/>
</dbReference>
<evidence type="ECO:0000313" key="3">
    <source>
        <dbReference type="EMBL" id="QHT89162.1"/>
    </source>
</evidence>
<dbReference type="AlphaFoldDB" id="A0A6C0I8M6"/>
<dbReference type="GO" id="GO:0006508">
    <property type="term" value="P:proteolysis"/>
    <property type="evidence" value="ECO:0007669"/>
    <property type="project" value="InterPro"/>
</dbReference>
<dbReference type="Pfam" id="PF00112">
    <property type="entry name" value="Peptidase_C1"/>
    <property type="match status" value="1"/>
</dbReference>
<dbReference type="Gene3D" id="3.90.70.10">
    <property type="entry name" value="Cysteine proteinases"/>
    <property type="match status" value="1"/>
</dbReference>
<sequence length="328" mass="37039">MNSFLENYLKENPDLVAAGIKTHSAALRHYIRFGIHENRVSSSFDSHIYLHNYPDLSLAGITTPRAALNHYLRFGIREKRVAHRCTNKVFDLKINRVPQKHLNFKVSKVLVKLPESVDLRQRLPPCYDQGSIGSCTANALVAAYQLIKPEFMGSRLFLYYNERVLEKTTAIDAGAYLYDGVKSLINNGVCAETDWPYTKKFNLKPTAICYTRALDHQVLAAKNVVQSLDQMKQCLADGFPFVVGILVYSPFLSTTTSKTGVVTMPLAKDRLLGGHAILIVGYLETTRQWIFRNSWGTKWGANGYGYLPYDYLVSTKLSSDLWTINVVE</sequence>
<comment type="similarity">
    <text evidence="1">Belongs to the peptidase C1 family.</text>
</comment>
<name>A0A6C0I8M6_9ZZZZ</name>
<dbReference type="EMBL" id="MN740136">
    <property type="protein sequence ID" value="QHT89162.1"/>
    <property type="molecule type" value="Genomic_DNA"/>
</dbReference>
<dbReference type="CDD" id="cd02619">
    <property type="entry name" value="Peptidase_C1"/>
    <property type="match status" value="1"/>
</dbReference>
<organism evidence="3">
    <name type="scientific">viral metagenome</name>
    <dbReference type="NCBI Taxonomy" id="1070528"/>
    <lineage>
        <taxon>unclassified sequences</taxon>
        <taxon>metagenomes</taxon>
        <taxon>organismal metagenomes</taxon>
    </lineage>
</organism>
<dbReference type="InterPro" id="IPR013128">
    <property type="entry name" value="Peptidase_C1A"/>
</dbReference>
<reference evidence="3" key="1">
    <citation type="journal article" date="2020" name="Nature">
        <title>Giant virus diversity and host interactions through global metagenomics.</title>
        <authorList>
            <person name="Schulz F."/>
            <person name="Roux S."/>
            <person name="Paez-Espino D."/>
            <person name="Jungbluth S."/>
            <person name="Walsh D.A."/>
            <person name="Denef V.J."/>
            <person name="McMahon K.D."/>
            <person name="Konstantinidis K.T."/>
            <person name="Eloe-Fadrosh E.A."/>
            <person name="Kyrpides N.C."/>
            <person name="Woyke T."/>
        </authorList>
    </citation>
    <scope>NUCLEOTIDE SEQUENCE</scope>
    <source>
        <strain evidence="3">GVMAG-M-3300023184-53</strain>
    </source>
</reference>
<feature type="domain" description="Peptidase C1A papain C-terminal" evidence="2">
    <location>
        <begin position="113"/>
        <end position="321"/>
    </location>
</feature>
<evidence type="ECO:0000259" key="2">
    <source>
        <dbReference type="SMART" id="SM00645"/>
    </source>
</evidence>
<dbReference type="SMART" id="SM00645">
    <property type="entry name" value="Pept_C1"/>
    <property type="match status" value="1"/>
</dbReference>
<evidence type="ECO:0000256" key="1">
    <source>
        <dbReference type="ARBA" id="ARBA00008455"/>
    </source>
</evidence>
<dbReference type="GO" id="GO:0008234">
    <property type="term" value="F:cysteine-type peptidase activity"/>
    <property type="evidence" value="ECO:0007669"/>
    <property type="project" value="InterPro"/>
</dbReference>